<dbReference type="SUPFAM" id="SSF53720">
    <property type="entry name" value="ALDH-like"/>
    <property type="match status" value="1"/>
</dbReference>
<name>A0A5J6Z8D3_9CORY</name>
<dbReference type="CDD" id="cd07103">
    <property type="entry name" value="ALDH_F5_SSADH_GabD"/>
    <property type="match status" value="1"/>
</dbReference>
<dbReference type="FunFam" id="3.40.309.10:FF:000009">
    <property type="entry name" value="Aldehyde dehydrogenase A"/>
    <property type="match status" value="1"/>
</dbReference>
<dbReference type="InterPro" id="IPR016163">
    <property type="entry name" value="Ald_DH_C"/>
</dbReference>
<keyword evidence="2 4" id="KW-0560">Oxidoreductase</keyword>
<dbReference type="KEGG" id="cuo:CUROG_02515"/>
<accession>A0A5J6Z8D3</accession>
<dbReference type="Gene3D" id="3.40.309.10">
    <property type="entry name" value="Aldehyde Dehydrogenase, Chain A, domain 2"/>
    <property type="match status" value="1"/>
</dbReference>
<dbReference type="Proteomes" id="UP000326711">
    <property type="component" value="Chromosome"/>
</dbReference>
<keyword evidence="7" id="KW-1185">Reference proteome</keyword>
<dbReference type="PANTHER" id="PTHR43353:SF5">
    <property type="entry name" value="SUCCINATE-SEMIALDEHYDE DEHYDROGENASE, MITOCHONDRIAL"/>
    <property type="match status" value="1"/>
</dbReference>
<evidence type="ECO:0000256" key="3">
    <source>
        <dbReference type="PROSITE-ProRule" id="PRU10007"/>
    </source>
</evidence>
<dbReference type="AlphaFoldDB" id="A0A5J6Z8D3"/>
<dbReference type="GO" id="GO:0036243">
    <property type="term" value="F:succinate-semialdehyde dehydrogenase (NADP+) activity"/>
    <property type="evidence" value="ECO:0007669"/>
    <property type="project" value="UniProtKB-EC"/>
</dbReference>
<feature type="domain" description="Aldehyde dehydrogenase" evidence="5">
    <location>
        <begin position="24"/>
        <end position="491"/>
    </location>
</feature>
<dbReference type="PANTHER" id="PTHR43353">
    <property type="entry name" value="SUCCINATE-SEMIALDEHYDE DEHYDROGENASE, MITOCHONDRIAL"/>
    <property type="match status" value="1"/>
</dbReference>
<dbReference type="InterPro" id="IPR015590">
    <property type="entry name" value="Aldehyde_DH_dom"/>
</dbReference>
<dbReference type="Gene3D" id="3.40.605.10">
    <property type="entry name" value="Aldehyde Dehydrogenase, Chain A, domain 1"/>
    <property type="match status" value="1"/>
</dbReference>
<dbReference type="EMBL" id="CP045032">
    <property type="protein sequence ID" value="QFQ01893.1"/>
    <property type="molecule type" value="Genomic_DNA"/>
</dbReference>
<evidence type="ECO:0000259" key="5">
    <source>
        <dbReference type="Pfam" id="PF00171"/>
    </source>
</evidence>
<dbReference type="EC" id="1.2.1.79" evidence="6"/>
<evidence type="ECO:0000256" key="1">
    <source>
        <dbReference type="ARBA" id="ARBA00009986"/>
    </source>
</evidence>
<sequence>MHTVVRAGQRDISVPVGLLMGGRFVAGSSGETFSVFDASTGQPFVEVASATEEDARTALEHAVAAQEEWAASTPMERSEILYRAFELVKQHTEELALLQSLELGRALPDSTGEVGYGAEYFRWFSQQAMAIRGDYRVPPAGVGRIITHHRPVGPVLAITPWNFPLAMIARKVAPAIAAGCTIIVKPAQMTPLTALYLGELLQEAGVPEGVVQILPTKSAKNISVLLDDDRLRKLTFTGSTEVGQMLASKAMEKSMRTSLELGGNAPFVVLEHADVDKAVTEALAAKMRGAGQVCVAGNRFLVHESLAEEFTRGVVAKMGEYVMGPGTREGVTMGPLVSAEERDKVAALVDGAVKEGATVELGGPEALAALGEEHPELDPQGYWYPATVLSGVMPEFEIANTEIFGPVLAIQTFSDEDEALRIANDTPFGLAAYVCGEKLARTMSFAEKMQAGMVAVNRGALSDATAPFGGVKQSGIGREGGFEGLGEYLDTVYIALES</sequence>
<evidence type="ECO:0000256" key="4">
    <source>
        <dbReference type="RuleBase" id="RU003345"/>
    </source>
</evidence>
<dbReference type="InterPro" id="IPR016161">
    <property type="entry name" value="Ald_DH/histidinol_DH"/>
</dbReference>
<feature type="active site" evidence="3">
    <location>
        <position position="260"/>
    </location>
</feature>
<organism evidence="6 7">
    <name type="scientific">Corynebacterium urogenitale</name>
    <dbReference type="NCBI Taxonomy" id="2487892"/>
    <lineage>
        <taxon>Bacteria</taxon>
        <taxon>Bacillati</taxon>
        <taxon>Actinomycetota</taxon>
        <taxon>Actinomycetes</taxon>
        <taxon>Mycobacteriales</taxon>
        <taxon>Corynebacteriaceae</taxon>
        <taxon>Corynebacterium</taxon>
    </lineage>
</organism>
<dbReference type="Pfam" id="PF00171">
    <property type="entry name" value="Aldedh"/>
    <property type="match status" value="1"/>
</dbReference>
<dbReference type="GO" id="GO:0009450">
    <property type="term" value="P:gamma-aminobutyric acid catabolic process"/>
    <property type="evidence" value="ECO:0007669"/>
    <property type="project" value="TreeGrafter"/>
</dbReference>
<dbReference type="PROSITE" id="PS00687">
    <property type="entry name" value="ALDEHYDE_DEHYDR_GLU"/>
    <property type="match status" value="1"/>
</dbReference>
<comment type="similarity">
    <text evidence="1 4">Belongs to the aldehyde dehydrogenase family.</text>
</comment>
<dbReference type="FunFam" id="3.40.605.10:FF:000007">
    <property type="entry name" value="NAD/NADP-dependent betaine aldehyde dehydrogenase"/>
    <property type="match status" value="1"/>
</dbReference>
<protein>
    <submittedName>
        <fullName evidence="6">Succinate-semialdehyde dehydrogenase [NADP(+)]</fullName>
        <ecNumber evidence="6">1.2.1.79</ecNumber>
    </submittedName>
</protein>
<dbReference type="InterPro" id="IPR016162">
    <property type="entry name" value="Ald_DH_N"/>
</dbReference>
<evidence type="ECO:0000313" key="7">
    <source>
        <dbReference type="Proteomes" id="UP000326711"/>
    </source>
</evidence>
<evidence type="ECO:0000256" key="2">
    <source>
        <dbReference type="ARBA" id="ARBA00023002"/>
    </source>
</evidence>
<dbReference type="InterPro" id="IPR029510">
    <property type="entry name" value="Ald_DH_CS_GLU"/>
</dbReference>
<evidence type="ECO:0000313" key="6">
    <source>
        <dbReference type="EMBL" id="QFQ01893.1"/>
    </source>
</evidence>
<reference evidence="7" key="1">
    <citation type="submission" date="2019-10" db="EMBL/GenBank/DDBJ databases">
        <title>Complete genome sequence of Corynebacterium urogenitalis DSM 108747, isolated from the genital tract of a cow.</title>
        <authorList>
            <person name="Ruckert C."/>
            <person name="Ballas P."/>
            <person name="Wagener K."/>
            <person name="Drillich M."/>
            <person name="Kaempfer P."/>
            <person name="Busse H.-J."/>
            <person name="Ehling-Schulz M."/>
        </authorList>
    </citation>
    <scope>NUCLEOTIDE SEQUENCE [LARGE SCALE GENOMIC DNA]</scope>
    <source>
        <strain evidence="7">LMM 1652</strain>
    </source>
</reference>
<dbReference type="GO" id="GO:0004777">
    <property type="term" value="F:succinate-semialdehyde dehydrogenase (NAD+) activity"/>
    <property type="evidence" value="ECO:0007669"/>
    <property type="project" value="TreeGrafter"/>
</dbReference>
<dbReference type="InterPro" id="IPR050740">
    <property type="entry name" value="Aldehyde_DH_Superfamily"/>
</dbReference>
<gene>
    <name evidence="6" type="primary">gabD1</name>
    <name evidence="6" type="ORF">CUROG_02515</name>
</gene>
<proteinExistence type="inferred from homology"/>